<reference evidence="2 3" key="1">
    <citation type="submission" date="2020-02" db="EMBL/GenBank/DDBJ databases">
        <authorList>
            <person name="Ma Q."/>
            <person name="Huang Y."/>
            <person name="Song X."/>
            <person name="Pei D."/>
        </authorList>
    </citation>
    <scope>NUCLEOTIDE SEQUENCE [LARGE SCALE GENOMIC DNA]</scope>
    <source>
        <strain evidence="2">Sxm20200214</strain>
        <tissue evidence="2">Leaf</tissue>
    </source>
</reference>
<feature type="compositionally biased region" description="Basic residues" evidence="1">
    <location>
        <begin position="1"/>
        <end position="13"/>
    </location>
</feature>
<evidence type="ECO:0000256" key="1">
    <source>
        <dbReference type="SAM" id="MobiDB-lite"/>
    </source>
</evidence>
<evidence type="ECO:0000313" key="2">
    <source>
        <dbReference type="EMBL" id="KAG2255358.1"/>
    </source>
</evidence>
<feature type="compositionally biased region" description="Polar residues" evidence="1">
    <location>
        <begin position="63"/>
        <end position="80"/>
    </location>
</feature>
<dbReference type="Proteomes" id="UP000886595">
    <property type="component" value="Unassembled WGS sequence"/>
</dbReference>
<name>A0A8X7PQL4_BRACI</name>
<comment type="caution">
    <text evidence="2">The sequence shown here is derived from an EMBL/GenBank/DDBJ whole genome shotgun (WGS) entry which is preliminary data.</text>
</comment>
<accession>A0A8X7PQL4</accession>
<organism evidence="2 3">
    <name type="scientific">Brassica carinata</name>
    <name type="common">Ethiopian mustard</name>
    <name type="synonym">Abyssinian cabbage</name>
    <dbReference type="NCBI Taxonomy" id="52824"/>
    <lineage>
        <taxon>Eukaryota</taxon>
        <taxon>Viridiplantae</taxon>
        <taxon>Streptophyta</taxon>
        <taxon>Embryophyta</taxon>
        <taxon>Tracheophyta</taxon>
        <taxon>Spermatophyta</taxon>
        <taxon>Magnoliopsida</taxon>
        <taxon>eudicotyledons</taxon>
        <taxon>Gunneridae</taxon>
        <taxon>Pentapetalae</taxon>
        <taxon>rosids</taxon>
        <taxon>malvids</taxon>
        <taxon>Brassicales</taxon>
        <taxon>Brassicaceae</taxon>
        <taxon>Brassiceae</taxon>
        <taxon>Brassica</taxon>
    </lineage>
</organism>
<evidence type="ECO:0000313" key="3">
    <source>
        <dbReference type="Proteomes" id="UP000886595"/>
    </source>
</evidence>
<dbReference type="AlphaFoldDB" id="A0A8X7PQL4"/>
<protein>
    <submittedName>
        <fullName evidence="2">Uncharacterized protein</fullName>
    </submittedName>
</protein>
<feature type="compositionally biased region" description="Polar residues" evidence="1">
    <location>
        <begin position="98"/>
        <end position="120"/>
    </location>
</feature>
<feature type="compositionally biased region" description="Polar residues" evidence="1">
    <location>
        <begin position="141"/>
        <end position="174"/>
    </location>
</feature>
<dbReference type="EMBL" id="JAAMPC010000015">
    <property type="protein sequence ID" value="KAG2255358.1"/>
    <property type="molecule type" value="Genomic_DNA"/>
</dbReference>
<keyword evidence="3" id="KW-1185">Reference proteome</keyword>
<feature type="compositionally biased region" description="Basic residues" evidence="1">
    <location>
        <begin position="180"/>
        <end position="189"/>
    </location>
</feature>
<dbReference type="OrthoDB" id="10358878at2759"/>
<feature type="region of interest" description="Disordered" evidence="1">
    <location>
        <begin position="1"/>
        <end position="120"/>
    </location>
</feature>
<gene>
    <name evidence="2" type="ORF">Bca52824_074652</name>
</gene>
<feature type="region of interest" description="Disordered" evidence="1">
    <location>
        <begin position="140"/>
        <end position="234"/>
    </location>
</feature>
<sequence>MAKKKPPKNRSPRHIPTGSSSTSPPPRSSPSASIAVDFPPGSLDPLLVDDSTISDPSDAKTVVSPTVQASETKSPKSSDLATVKISVPRQESHVSKDCSLTASKAAETAQTTHLSASVSQGQNVIASASTQGQIVAVPASAQGQNDATHASTQSQNVAASATQSQHNTAPTQGQIARIFGKPKAKKISVRKNLPLSNNQQVHQVVEKGECSKSSISNALPADPFSALGEDLEEG</sequence>
<proteinExistence type="predicted"/>